<gene>
    <name evidence="1" type="ORF">QI031_19385</name>
</gene>
<dbReference type="AlphaFoldDB" id="A0AAJ6NNY1"/>
<dbReference type="Proteomes" id="UP001223520">
    <property type="component" value="Chromosome"/>
</dbReference>
<sequence length="136" mass="16218">MTRIELKNHPVWQYLTEILENLNTDVLVKEHLKLCDYQICGYWDEQDEYYEIVTLPRTIETELVSSSIGVTYNKRFLQLKFFLIAFAIDDIQKTNNNFQKVGKLVLIYDENLEFIDENFILDIDSPMLTIKRTRSE</sequence>
<keyword evidence="2" id="KW-1185">Reference proteome</keyword>
<evidence type="ECO:0000313" key="1">
    <source>
        <dbReference type="EMBL" id="WGV23960.1"/>
    </source>
</evidence>
<dbReference type="KEGG" id="hbq:QI031_19385"/>
<proteinExistence type="predicted"/>
<evidence type="ECO:0000313" key="2">
    <source>
        <dbReference type="Proteomes" id="UP001223520"/>
    </source>
</evidence>
<accession>A0AAJ6NNY1</accession>
<protein>
    <submittedName>
        <fullName evidence="1">Uncharacterized protein</fullName>
    </submittedName>
</protein>
<dbReference type="RefSeq" id="WP_281481289.1">
    <property type="nucleotide sequence ID" value="NZ_CP124543.1"/>
</dbReference>
<reference evidence="1 2" key="1">
    <citation type="journal article" date="2023" name="Limnol Oceanogr Lett">
        <title>Environmental adaptations by the intertidal Antarctic cyanobacterium Halotia branconii CENA392 as revealed using long-read genome sequencing.</title>
        <authorList>
            <person name="Dextro R.B."/>
            <person name="Delbaje E."/>
            <person name="Freitas P.N.N."/>
            <person name="Geraldes V."/>
            <person name="Pinto E."/>
            <person name="Long P.F."/>
            <person name="Fiore M.F."/>
        </authorList>
    </citation>
    <scope>NUCLEOTIDE SEQUENCE [LARGE SCALE GENOMIC DNA]</scope>
    <source>
        <strain evidence="1 2">CENA392</strain>
    </source>
</reference>
<dbReference type="EMBL" id="CP124543">
    <property type="protein sequence ID" value="WGV23960.1"/>
    <property type="molecule type" value="Genomic_DNA"/>
</dbReference>
<organism evidence="1 2">
    <name type="scientific">Halotia branconii CENA392</name>
    <dbReference type="NCBI Taxonomy" id="1539056"/>
    <lineage>
        <taxon>Bacteria</taxon>
        <taxon>Bacillati</taxon>
        <taxon>Cyanobacteriota</taxon>
        <taxon>Cyanophyceae</taxon>
        <taxon>Nostocales</taxon>
        <taxon>Nodulariaceae</taxon>
        <taxon>Halotia</taxon>
    </lineage>
</organism>
<name>A0AAJ6NNY1_9CYAN</name>